<evidence type="ECO:0000256" key="5">
    <source>
        <dbReference type="ARBA" id="ARBA00023242"/>
    </source>
</evidence>
<proteinExistence type="inferred from homology"/>
<dbReference type="SMART" id="SM00774">
    <property type="entry name" value="WRKY"/>
    <property type="match status" value="1"/>
</dbReference>
<name>A0A9N7NXC4_STRHE</name>
<feature type="compositionally biased region" description="Polar residues" evidence="7">
    <location>
        <begin position="92"/>
        <end position="101"/>
    </location>
</feature>
<dbReference type="SUPFAM" id="SSF118290">
    <property type="entry name" value="WRKY DNA-binding domain"/>
    <property type="match status" value="1"/>
</dbReference>
<dbReference type="PANTHER" id="PTHR32096">
    <property type="entry name" value="WRKY TRANSCRIPTION FACTOR 30-RELATED-RELATED"/>
    <property type="match status" value="1"/>
</dbReference>
<dbReference type="GO" id="GO:0010150">
    <property type="term" value="P:leaf senescence"/>
    <property type="evidence" value="ECO:0007669"/>
    <property type="project" value="UniProtKB-ARBA"/>
</dbReference>
<dbReference type="AlphaFoldDB" id="A0A9N7NXC4"/>
<protein>
    <submittedName>
        <fullName evidence="9">Probable WRKY transcription factor 41</fullName>
    </submittedName>
</protein>
<dbReference type="InterPro" id="IPR036576">
    <property type="entry name" value="WRKY_dom_sf"/>
</dbReference>
<evidence type="ECO:0000313" key="10">
    <source>
        <dbReference type="Proteomes" id="UP001153555"/>
    </source>
</evidence>
<dbReference type="Gene3D" id="2.20.25.80">
    <property type="entry name" value="WRKY domain"/>
    <property type="match status" value="1"/>
</dbReference>
<keyword evidence="5" id="KW-0539">Nucleus</keyword>
<organism evidence="9 10">
    <name type="scientific">Striga hermonthica</name>
    <name type="common">Purple witchweed</name>
    <name type="synonym">Buchnera hermonthica</name>
    <dbReference type="NCBI Taxonomy" id="68872"/>
    <lineage>
        <taxon>Eukaryota</taxon>
        <taxon>Viridiplantae</taxon>
        <taxon>Streptophyta</taxon>
        <taxon>Embryophyta</taxon>
        <taxon>Tracheophyta</taxon>
        <taxon>Spermatophyta</taxon>
        <taxon>Magnoliopsida</taxon>
        <taxon>eudicotyledons</taxon>
        <taxon>Gunneridae</taxon>
        <taxon>Pentapetalae</taxon>
        <taxon>asterids</taxon>
        <taxon>lamiids</taxon>
        <taxon>Lamiales</taxon>
        <taxon>Orobanchaceae</taxon>
        <taxon>Buchnereae</taxon>
        <taxon>Striga</taxon>
    </lineage>
</organism>
<evidence type="ECO:0000256" key="2">
    <source>
        <dbReference type="ARBA" id="ARBA00023015"/>
    </source>
</evidence>
<dbReference type="InterPro" id="IPR044810">
    <property type="entry name" value="WRKY_plant"/>
</dbReference>
<accession>A0A9N7NXC4</accession>
<feature type="compositionally biased region" description="Polar residues" evidence="7">
    <location>
        <begin position="70"/>
        <end position="85"/>
    </location>
</feature>
<dbReference type="Pfam" id="PF03106">
    <property type="entry name" value="WRKY"/>
    <property type="match status" value="1"/>
</dbReference>
<feature type="region of interest" description="Disordered" evidence="7">
    <location>
        <begin position="70"/>
        <end position="132"/>
    </location>
</feature>
<evidence type="ECO:0000259" key="8">
    <source>
        <dbReference type="PROSITE" id="PS50811"/>
    </source>
</evidence>
<evidence type="ECO:0000256" key="3">
    <source>
        <dbReference type="ARBA" id="ARBA00023125"/>
    </source>
</evidence>
<keyword evidence="4" id="KW-0804">Transcription</keyword>
<comment type="similarity">
    <text evidence="6">Belongs to the WRKY group III family.</text>
</comment>
<sequence>MDSSLNLPWEYTTLINELTQGMEKAKLLHFHLCSSSLDEEQELLLQRILSSYEKALSILKWNGSPAGQTQVPTLISGGPESSVSGLSADGSPRSSDNLNKNSRGHQELAATKKRKIQPKWTEQVRINSETGLDGPSDDGFSWRKYGQKDILGAKYPRSYYRCTYRHAQNCWASKQVQRSDSDPNVFEVTYKGAHTCSNQSAHQTQEQHSKQTLLSFKANLRVTTDNSENNKNDNIIINNKYETSQPQFSFPTMYEEIYDLPLASLMGEEDHLGSQSSLFLSPATSGTSYFSPVETYQVQGFGGGGYNYQNREYNINEIISAQASTTSSPIGGMEFQADQFGLAPNFTSNCSGYLM</sequence>
<comment type="caution">
    <text evidence="9">The sequence shown here is derived from an EMBL/GenBank/DDBJ whole genome shotgun (WGS) entry which is preliminary data.</text>
</comment>
<dbReference type="PROSITE" id="PS50811">
    <property type="entry name" value="WRKY"/>
    <property type="match status" value="1"/>
</dbReference>
<keyword evidence="2" id="KW-0805">Transcription regulation</keyword>
<keyword evidence="3" id="KW-0238">DNA-binding</keyword>
<dbReference type="InterPro" id="IPR003657">
    <property type="entry name" value="WRKY_dom"/>
</dbReference>
<dbReference type="GO" id="GO:0003700">
    <property type="term" value="F:DNA-binding transcription factor activity"/>
    <property type="evidence" value="ECO:0007669"/>
    <property type="project" value="InterPro"/>
</dbReference>
<keyword evidence="10" id="KW-1185">Reference proteome</keyword>
<gene>
    <name evidence="9" type="ORF">SHERM_05383</name>
</gene>
<dbReference type="EMBL" id="CACSLK010031421">
    <property type="protein sequence ID" value="CAA0838807.1"/>
    <property type="molecule type" value="Genomic_DNA"/>
</dbReference>
<dbReference type="GO" id="GO:0000976">
    <property type="term" value="F:transcription cis-regulatory region binding"/>
    <property type="evidence" value="ECO:0007669"/>
    <property type="project" value="TreeGrafter"/>
</dbReference>
<dbReference type="GO" id="GO:0005634">
    <property type="term" value="C:nucleus"/>
    <property type="evidence" value="ECO:0007669"/>
    <property type="project" value="UniProtKB-SubCell"/>
</dbReference>
<dbReference type="GO" id="GO:0009751">
    <property type="term" value="P:response to salicylic acid"/>
    <property type="evidence" value="ECO:0007669"/>
    <property type="project" value="UniProtKB-ARBA"/>
</dbReference>
<dbReference type="PANTHER" id="PTHR32096:SF36">
    <property type="entry name" value="WRKY TRANSCRIPTION FACTOR 41-RELATED"/>
    <property type="match status" value="1"/>
</dbReference>
<feature type="domain" description="WRKY" evidence="8">
    <location>
        <begin position="137"/>
        <end position="194"/>
    </location>
</feature>
<reference evidence="9" key="1">
    <citation type="submission" date="2019-12" db="EMBL/GenBank/DDBJ databases">
        <authorList>
            <person name="Scholes J."/>
        </authorList>
    </citation>
    <scope>NUCLEOTIDE SEQUENCE</scope>
</reference>
<dbReference type="GO" id="GO:0042542">
    <property type="term" value="P:response to hydrogen peroxide"/>
    <property type="evidence" value="ECO:0007669"/>
    <property type="project" value="UniProtKB-ARBA"/>
</dbReference>
<dbReference type="OrthoDB" id="1888929at2759"/>
<evidence type="ECO:0000313" key="9">
    <source>
        <dbReference type="EMBL" id="CAA0838807.1"/>
    </source>
</evidence>
<evidence type="ECO:0000256" key="7">
    <source>
        <dbReference type="SAM" id="MobiDB-lite"/>
    </source>
</evidence>
<dbReference type="GO" id="GO:0010193">
    <property type="term" value="P:response to ozone"/>
    <property type="evidence" value="ECO:0007669"/>
    <property type="project" value="UniProtKB-ARBA"/>
</dbReference>
<evidence type="ECO:0000256" key="6">
    <source>
        <dbReference type="ARBA" id="ARBA00060850"/>
    </source>
</evidence>
<dbReference type="Proteomes" id="UP001153555">
    <property type="component" value="Unassembled WGS sequence"/>
</dbReference>
<evidence type="ECO:0000256" key="4">
    <source>
        <dbReference type="ARBA" id="ARBA00023163"/>
    </source>
</evidence>
<comment type="subcellular location">
    <subcellularLocation>
        <location evidence="1">Nucleus</location>
    </subcellularLocation>
</comment>
<dbReference type="FunFam" id="2.20.25.80:FF:000009">
    <property type="entry name" value="WRKY transcription factor 53"/>
    <property type="match status" value="1"/>
</dbReference>
<evidence type="ECO:0000256" key="1">
    <source>
        <dbReference type="ARBA" id="ARBA00004123"/>
    </source>
</evidence>